<dbReference type="EMBL" id="AFNU02000013">
    <property type="protein sequence ID" value="ERJ11281.1"/>
    <property type="molecule type" value="Genomic_DNA"/>
</dbReference>
<feature type="transmembrane region" description="Helical" evidence="2">
    <location>
        <begin position="172"/>
        <end position="190"/>
    </location>
</feature>
<keyword evidence="2" id="KW-1133">Transmembrane helix</keyword>
<keyword evidence="2" id="KW-0472">Membrane</keyword>
<gene>
    <name evidence="3" type="ORF">HLPCO_002721</name>
</gene>
<feature type="transmembrane region" description="Helical" evidence="2">
    <location>
        <begin position="112"/>
        <end position="129"/>
    </location>
</feature>
<sequence length="311" mass="36712">MDDSNTTYKARKQLLENNFKSRYVFKFAVLISLMAIIVTFFTQPILSTSYGERINHLLRTINTTYTDLSMYSMTQLATLIANNLDQERMDWGVRFGGPEFVLVMDFTKAVKASWIIPIVAIIAGIGVFVHRRLFEGAMAVLGLAISFQLYLYMRLKLEITEYYAYVELDKGFYTLLTLFVITVILSGLLYKNRRMTTVFSSLIPYIGIFATATLSRRWLILVMYLTYMFYQVFPDYFIPVILTVQFVYFVLFLFMTDKSFDYTVRVATIKRRERHEARRMREAYKVEQEKNQLERLQQKIKDKQRNEKLNQ</sequence>
<protein>
    <submittedName>
        <fullName evidence="3">Uncharacterized protein</fullName>
    </submittedName>
</protein>
<feature type="coiled-coil region" evidence="1">
    <location>
        <begin position="279"/>
        <end position="306"/>
    </location>
</feature>
<proteinExistence type="predicted"/>
<evidence type="ECO:0000256" key="2">
    <source>
        <dbReference type="SAM" id="Phobius"/>
    </source>
</evidence>
<dbReference type="Proteomes" id="UP000005707">
    <property type="component" value="Unassembled WGS sequence"/>
</dbReference>
<feature type="transmembrane region" description="Helical" evidence="2">
    <location>
        <begin position="202"/>
        <end position="230"/>
    </location>
</feature>
<organism evidence="3 4">
    <name type="scientific">Haloplasma contractile SSD-17B</name>
    <dbReference type="NCBI Taxonomy" id="1033810"/>
    <lineage>
        <taxon>Bacteria</taxon>
        <taxon>Bacillati</taxon>
        <taxon>Mycoplasmatota</taxon>
        <taxon>Mollicutes</taxon>
        <taxon>Haloplasmatales</taxon>
        <taxon>Haloplasmataceae</taxon>
        <taxon>Haloplasma</taxon>
    </lineage>
</organism>
<feature type="transmembrane region" description="Helical" evidence="2">
    <location>
        <begin position="23"/>
        <end position="46"/>
    </location>
</feature>
<accession>U2E8Q2</accession>
<feature type="transmembrane region" description="Helical" evidence="2">
    <location>
        <begin position="136"/>
        <end position="152"/>
    </location>
</feature>
<dbReference type="InParanoid" id="U2E8Q2"/>
<feature type="transmembrane region" description="Helical" evidence="2">
    <location>
        <begin position="236"/>
        <end position="255"/>
    </location>
</feature>
<reference evidence="3 4" key="1">
    <citation type="journal article" date="2011" name="J. Bacteriol.">
        <title>Genome sequence of Haloplasma contractile, an unusual contractile bacterium from a deep-sea anoxic brine lake.</title>
        <authorList>
            <person name="Antunes A."/>
            <person name="Alam I."/>
            <person name="El Dorry H."/>
            <person name="Siam R."/>
            <person name="Robertson A."/>
            <person name="Bajic V.B."/>
            <person name="Stingl U."/>
        </authorList>
    </citation>
    <scope>NUCLEOTIDE SEQUENCE [LARGE SCALE GENOMIC DNA]</scope>
    <source>
        <strain evidence="3 4">SSD-17B</strain>
    </source>
</reference>
<keyword evidence="1" id="KW-0175">Coiled coil</keyword>
<evidence type="ECO:0000313" key="4">
    <source>
        <dbReference type="Proteomes" id="UP000005707"/>
    </source>
</evidence>
<name>U2E8Q2_9MOLU</name>
<evidence type="ECO:0000313" key="3">
    <source>
        <dbReference type="EMBL" id="ERJ11281.1"/>
    </source>
</evidence>
<dbReference type="RefSeq" id="WP_008826551.1">
    <property type="nucleotide sequence ID" value="NZ_AFNU02000013.1"/>
</dbReference>
<comment type="caution">
    <text evidence="3">The sequence shown here is derived from an EMBL/GenBank/DDBJ whole genome shotgun (WGS) entry which is preliminary data.</text>
</comment>
<keyword evidence="2" id="KW-0812">Transmembrane</keyword>
<keyword evidence="4" id="KW-1185">Reference proteome</keyword>
<evidence type="ECO:0000256" key="1">
    <source>
        <dbReference type="SAM" id="Coils"/>
    </source>
</evidence>
<dbReference type="AlphaFoldDB" id="U2E8Q2"/>
<reference evidence="3 4" key="2">
    <citation type="journal article" date="2013" name="PLoS ONE">
        <title>INDIGO - INtegrated Data Warehouse of MIcrobial GenOmes with Examples from the Red Sea Extremophiles.</title>
        <authorList>
            <person name="Alam I."/>
            <person name="Antunes A."/>
            <person name="Kamau A.A."/>
            <person name="Ba Alawi W."/>
            <person name="Kalkatawi M."/>
            <person name="Stingl U."/>
            <person name="Bajic V.B."/>
        </authorList>
    </citation>
    <scope>NUCLEOTIDE SEQUENCE [LARGE SCALE GENOMIC DNA]</scope>
    <source>
        <strain evidence="3 4">SSD-17B</strain>
    </source>
</reference>